<evidence type="ECO:0008006" key="5">
    <source>
        <dbReference type="Google" id="ProtNLM"/>
    </source>
</evidence>
<dbReference type="GO" id="GO:0042597">
    <property type="term" value="C:periplasmic space"/>
    <property type="evidence" value="ECO:0007669"/>
    <property type="project" value="InterPro"/>
</dbReference>
<name>A0A1V3J495_9PAST</name>
<keyword evidence="4" id="KW-1185">Reference proteome</keyword>
<dbReference type="GO" id="GO:0009055">
    <property type="term" value="F:electron transfer activity"/>
    <property type="evidence" value="ECO:0007669"/>
    <property type="project" value="InterPro"/>
</dbReference>
<dbReference type="GO" id="GO:0005506">
    <property type="term" value="F:iron ion binding"/>
    <property type="evidence" value="ECO:0007669"/>
    <property type="project" value="InterPro"/>
</dbReference>
<sequence>MKKFFTSFIFSFFTISILASDHISLRDEMMVMAQRLNFANRAYSVDEFQNNMDKFIEAAEKSKTIVPSKWKGDISQFPGYQQGLQNVIDVAKEAVVLANQNRLSEAKEKLSEMPELRKMYHTLYK</sequence>
<dbReference type="GO" id="GO:0020037">
    <property type="term" value="F:heme binding"/>
    <property type="evidence" value="ECO:0007669"/>
    <property type="project" value="InterPro"/>
</dbReference>
<comment type="similarity">
    <text evidence="1">Belongs to the cytochrome b562 family.</text>
</comment>
<dbReference type="AlphaFoldDB" id="A0A1V3J495"/>
<evidence type="ECO:0000256" key="1">
    <source>
        <dbReference type="ARBA" id="ARBA00005523"/>
    </source>
</evidence>
<gene>
    <name evidence="3" type="ORF">BKK54_07170</name>
</gene>
<organism evidence="3 4">
    <name type="scientific">Rodentibacter genomosp. 1</name>
    <dbReference type="NCBI Taxonomy" id="1908264"/>
    <lineage>
        <taxon>Bacteria</taxon>
        <taxon>Pseudomonadati</taxon>
        <taxon>Pseudomonadota</taxon>
        <taxon>Gammaproteobacteria</taxon>
        <taxon>Pasteurellales</taxon>
        <taxon>Pasteurellaceae</taxon>
        <taxon>Rodentibacter</taxon>
    </lineage>
</organism>
<protein>
    <recommendedName>
        <fullName evidence="5">Cytochrome B562</fullName>
    </recommendedName>
</protein>
<dbReference type="InterPro" id="IPR010980">
    <property type="entry name" value="Cyt_c/b562"/>
</dbReference>
<accession>A0A1V3J495</accession>
<reference evidence="3 4" key="1">
    <citation type="submission" date="2016-10" db="EMBL/GenBank/DDBJ databases">
        <title>Rodentibacter gen. nov. and new species.</title>
        <authorList>
            <person name="Christensen H."/>
        </authorList>
    </citation>
    <scope>NUCLEOTIDE SEQUENCE [LARGE SCALE GENOMIC DNA]</scope>
    <source>
        <strain evidence="4">ppn416</strain>
    </source>
</reference>
<keyword evidence="2" id="KW-0732">Signal</keyword>
<dbReference type="EMBL" id="MLHN01000011">
    <property type="protein sequence ID" value="OOF49969.1"/>
    <property type="molecule type" value="Genomic_DNA"/>
</dbReference>
<dbReference type="Pfam" id="PF07361">
    <property type="entry name" value="Cytochrom_B562"/>
    <property type="match status" value="1"/>
</dbReference>
<dbReference type="InterPro" id="IPR009155">
    <property type="entry name" value="Cyt_b562"/>
</dbReference>
<dbReference type="SUPFAM" id="SSF47175">
    <property type="entry name" value="Cytochromes"/>
    <property type="match status" value="1"/>
</dbReference>
<evidence type="ECO:0000313" key="4">
    <source>
        <dbReference type="Proteomes" id="UP000188481"/>
    </source>
</evidence>
<proteinExistence type="inferred from homology"/>
<dbReference type="Gene3D" id="1.20.120.10">
    <property type="entry name" value="Cytochrome c/b562"/>
    <property type="match status" value="1"/>
</dbReference>
<evidence type="ECO:0000256" key="2">
    <source>
        <dbReference type="ARBA" id="ARBA00022729"/>
    </source>
</evidence>
<dbReference type="Proteomes" id="UP000188481">
    <property type="component" value="Unassembled WGS sequence"/>
</dbReference>
<dbReference type="GO" id="GO:0022900">
    <property type="term" value="P:electron transport chain"/>
    <property type="evidence" value="ECO:0007669"/>
    <property type="project" value="InterPro"/>
</dbReference>
<comment type="caution">
    <text evidence="3">The sequence shown here is derived from an EMBL/GenBank/DDBJ whole genome shotgun (WGS) entry which is preliminary data.</text>
</comment>
<dbReference type="RefSeq" id="WP_077542453.1">
    <property type="nucleotide sequence ID" value="NZ_MLHN01000011.1"/>
</dbReference>
<evidence type="ECO:0000313" key="3">
    <source>
        <dbReference type="EMBL" id="OOF49969.1"/>
    </source>
</evidence>